<proteinExistence type="inferred from homology"/>
<dbReference type="KEGG" id="lho:LOOC260_115060"/>
<dbReference type="AlphaFoldDB" id="A0A0A1GZW6"/>
<dbReference type="PANTHER" id="PTHR30012:SF0">
    <property type="entry name" value="TYPE II SECRETION SYSTEM PROTEIN F-RELATED"/>
    <property type="match status" value="1"/>
</dbReference>
<dbReference type="NCBIfam" id="NF041012">
    <property type="entry name" value="T4P_ComGB"/>
    <property type="match status" value="1"/>
</dbReference>
<keyword evidence="4 7" id="KW-0812">Transmembrane</keyword>
<feature type="transmembrane region" description="Helical" evidence="7">
    <location>
        <begin position="173"/>
        <end position="194"/>
    </location>
</feature>
<gene>
    <name evidence="9" type="ORF">LOOC260_115060</name>
</gene>
<evidence type="ECO:0000313" key="9">
    <source>
        <dbReference type="EMBL" id="BAP86016.1"/>
    </source>
</evidence>
<dbReference type="InterPro" id="IPR042094">
    <property type="entry name" value="T2SS_GspF_sf"/>
</dbReference>
<comment type="subcellular location">
    <subcellularLocation>
        <location evidence="1">Cell membrane</location>
        <topology evidence="1">Multi-pass membrane protein</topology>
    </subcellularLocation>
</comment>
<evidence type="ECO:0000256" key="7">
    <source>
        <dbReference type="SAM" id="Phobius"/>
    </source>
</evidence>
<dbReference type="InterPro" id="IPR018076">
    <property type="entry name" value="T2SS_GspF_dom"/>
</dbReference>
<evidence type="ECO:0000256" key="2">
    <source>
        <dbReference type="ARBA" id="ARBA00005745"/>
    </source>
</evidence>
<name>A0A0A1GZW6_9LACO</name>
<keyword evidence="5 7" id="KW-1133">Transmembrane helix</keyword>
<evidence type="ECO:0000256" key="3">
    <source>
        <dbReference type="ARBA" id="ARBA00022475"/>
    </source>
</evidence>
<dbReference type="GO" id="GO:0005886">
    <property type="term" value="C:plasma membrane"/>
    <property type="evidence" value="ECO:0007669"/>
    <property type="project" value="UniProtKB-SubCell"/>
</dbReference>
<evidence type="ECO:0000256" key="5">
    <source>
        <dbReference type="ARBA" id="ARBA00022989"/>
    </source>
</evidence>
<dbReference type="InterPro" id="IPR003004">
    <property type="entry name" value="GspF/PilC"/>
</dbReference>
<feature type="domain" description="Type II secretion system protein GspF" evidence="8">
    <location>
        <begin position="228"/>
        <end position="348"/>
    </location>
</feature>
<keyword evidence="3" id="KW-1003">Cell membrane</keyword>
<protein>
    <submittedName>
        <fullName evidence="9">Competence protein ComGB</fullName>
    </submittedName>
</protein>
<keyword evidence="6 7" id="KW-0472">Membrane</keyword>
<accession>A0A0A1GZW6</accession>
<dbReference type="Pfam" id="PF00482">
    <property type="entry name" value="T2SSF"/>
    <property type="match status" value="2"/>
</dbReference>
<dbReference type="PANTHER" id="PTHR30012">
    <property type="entry name" value="GENERAL SECRETION PATHWAY PROTEIN"/>
    <property type="match status" value="1"/>
</dbReference>
<dbReference type="InterPro" id="IPR047692">
    <property type="entry name" value="T4P_ComGB"/>
</dbReference>
<dbReference type="Gene3D" id="1.20.81.30">
    <property type="entry name" value="Type II secretion system (T2SS), domain F"/>
    <property type="match status" value="2"/>
</dbReference>
<evidence type="ECO:0000259" key="8">
    <source>
        <dbReference type="Pfam" id="PF00482"/>
    </source>
</evidence>
<feature type="transmembrane region" description="Helical" evidence="7">
    <location>
        <begin position="131"/>
        <end position="153"/>
    </location>
</feature>
<dbReference type="STRING" id="1291742.LOOC260_115060"/>
<sequence>MNGNNSLNNVSMKTKLPRLLHKNIGGAKLKSKEQAALFSLLADLLKVGFSMRQAINFTQTLLPQHDGMLLEIDRQMASGATFAVSIQRFVNRDIYYQLKIAEQHGNLQQTITQLGKFLNLKVRQQTKLRGLLQYPVILLCLLGMLLLALKIFVFPELAVWQDDQGVGTGRLKFLPWLWGAIAVIVIALVLSTIYKWMKTTTMNRVNLLCQLPLLGRSYRQYYGYYLVTNFALLLQNGMGVKSICQMVRQFDETSLLHQLGEVINQTLNSGQSPNQLIEQYPYLPRELVVFMNKGESVTDLGYELEIFAQMLFKRLMRSIEQLLTFVQPLLFGIIAIVIVGMYLSIMLPIYQSMKGIY</sequence>
<comment type="similarity">
    <text evidence="2">Belongs to the GSP F family.</text>
</comment>
<reference evidence="9 10" key="1">
    <citation type="submission" date="2014-11" db="EMBL/GenBank/DDBJ databases">
        <title>Complete genome sequence and analysis of Lactobacillus hokkaidonensis LOOC260T.</title>
        <authorList>
            <person name="Tanizawa Y."/>
            <person name="Tohno M."/>
            <person name="Kaminuma E."/>
            <person name="Nakamura Y."/>
            <person name="Arita M."/>
        </authorList>
    </citation>
    <scope>NUCLEOTIDE SEQUENCE [LARGE SCALE GENOMIC DNA]</scope>
    <source>
        <strain evidence="9 10">LOOC260</strain>
    </source>
</reference>
<organism evidence="9 10">
    <name type="scientific">Paucilactobacillus hokkaidonensis JCM 18461</name>
    <dbReference type="NCBI Taxonomy" id="1291742"/>
    <lineage>
        <taxon>Bacteria</taxon>
        <taxon>Bacillati</taxon>
        <taxon>Bacillota</taxon>
        <taxon>Bacilli</taxon>
        <taxon>Lactobacillales</taxon>
        <taxon>Lactobacillaceae</taxon>
        <taxon>Paucilactobacillus</taxon>
    </lineage>
</organism>
<dbReference type="HOGENOM" id="CLU_035032_1_0_9"/>
<dbReference type="Proteomes" id="UP000031620">
    <property type="component" value="Chromosome"/>
</dbReference>
<feature type="domain" description="Type II secretion system protein GspF" evidence="8">
    <location>
        <begin position="39"/>
        <end position="155"/>
    </location>
</feature>
<dbReference type="EMBL" id="AP014680">
    <property type="protein sequence ID" value="BAP86016.1"/>
    <property type="molecule type" value="Genomic_DNA"/>
</dbReference>
<evidence type="ECO:0000313" key="10">
    <source>
        <dbReference type="Proteomes" id="UP000031620"/>
    </source>
</evidence>
<evidence type="ECO:0000256" key="1">
    <source>
        <dbReference type="ARBA" id="ARBA00004651"/>
    </source>
</evidence>
<evidence type="ECO:0000256" key="4">
    <source>
        <dbReference type="ARBA" id="ARBA00022692"/>
    </source>
</evidence>
<evidence type="ECO:0000256" key="6">
    <source>
        <dbReference type="ARBA" id="ARBA00023136"/>
    </source>
</evidence>
<feature type="transmembrane region" description="Helical" evidence="7">
    <location>
        <begin position="322"/>
        <end position="350"/>
    </location>
</feature>